<feature type="compositionally biased region" description="Polar residues" evidence="1">
    <location>
        <begin position="27"/>
        <end position="38"/>
    </location>
</feature>
<accession>A0A6A4HHX5</accession>
<organism evidence="2 3">
    <name type="scientific">Gymnopus androsaceus JB14</name>
    <dbReference type="NCBI Taxonomy" id="1447944"/>
    <lineage>
        <taxon>Eukaryota</taxon>
        <taxon>Fungi</taxon>
        <taxon>Dikarya</taxon>
        <taxon>Basidiomycota</taxon>
        <taxon>Agaricomycotina</taxon>
        <taxon>Agaricomycetes</taxon>
        <taxon>Agaricomycetidae</taxon>
        <taxon>Agaricales</taxon>
        <taxon>Marasmiineae</taxon>
        <taxon>Omphalotaceae</taxon>
        <taxon>Gymnopus</taxon>
    </lineage>
</organism>
<evidence type="ECO:0000256" key="1">
    <source>
        <dbReference type="SAM" id="MobiDB-lite"/>
    </source>
</evidence>
<keyword evidence="3" id="KW-1185">Reference proteome</keyword>
<dbReference type="EMBL" id="ML769487">
    <property type="protein sequence ID" value="KAE9398129.1"/>
    <property type="molecule type" value="Genomic_DNA"/>
</dbReference>
<gene>
    <name evidence="2" type="ORF">BT96DRAFT_995160</name>
</gene>
<proteinExistence type="predicted"/>
<evidence type="ECO:0000313" key="3">
    <source>
        <dbReference type="Proteomes" id="UP000799118"/>
    </source>
</evidence>
<feature type="compositionally biased region" description="Polar residues" evidence="1">
    <location>
        <begin position="47"/>
        <end position="63"/>
    </location>
</feature>
<dbReference type="Proteomes" id="UP000799118">
    <property type="component" value="Unassembled WGS sequence"/>
</dbReference>
<reference evidence="2" key="1">
    <citation type="journal article" date="2019" name="Environ. Microbiol.">
        <title>Fungal ecological strategies reflected in gene transcription - a case study of two litter decomposers.</title>
        <authorList>
            <person name="Barbi F."/>
            <person name="Kohler A."/>
            <person name="Barry K."/>
            <person name="Baskaran P."/>
            <person name="Daum C."/>
            <person name="Fauchery L."/>
            <person name="Ihrmark K."/>
            <person name="Kuo A."/>
            <person name="LaButti K."/>
            <person name="Lipzen A."/>
            <person name="Morin E."/>
            <person name="Grigoriev I.V."/>
            <person name="Henrissat B."/>
            <person name="Lindahl B."/>
            <person name="Martin F."/>
        </authorList>
    </citation>
    <scope>NUCLEOTIDE SEQUENCE</scope>
    <source>
        <strain evidence="2">JB14</strain>
    </source>
</reference>
<evidence type="ECO:0000313" key="2">
    <source>
        <dbReference type="EMBL" id="KAE9398129.1"/>
    </source>
</evidence>
<name>A0A6A4HHX5_9AGAR</name>
<feature type="region of interest" description="Disordered" evidence="1">
    <location>
        <begin position="16"/>
        <end position="63"/>
    </location>
</feature>
<protein>
    <submittedName>
        <fullName evidence="2">Uncharacterized protein</fullName>
    </submittedName>
</protein>
<dbReference type="AlphaFoldDB" id="A0A6A4HHX5"/>
<sequence>MTLLTISDIEQQAVELNETESSDKPNSESGDPSLSTELSIPELEITDNPNTDNNDVSSSTELF</sequence>